<dbReference type="EMBL" id="JBHUMX010000045">
    <property type="protein sequence ID" value="MFD2630918.1"/>
    <property type="molecule type" value="Genomic_DNA"/>
</dbReference>
<reference evidence="4" key="1">
    <citation type="journal article" date="2019" name="Int. J. Syst. Evol. Microbiol.">
        <title>The Global Catalogue of Microorganisms (GCM) 10K type strain sequencing project: providing services to taxonomists for standard genome sequencing and annotation.</title>
        <authorList>
            <consortium name="The Broad Institute Genomics Platform"/>
            <consortium name="The Broad Institute Genome Sequencing Center for Infectious Disease"/>
            <person name="Wu L."/>
            <person name="Ma J."/>
        </authorList>
    </citation>
    <scope>NUCLEOTIDE SEQUENCE [LARGE SCALE GENOMIC DNA]</scope>
    <source>
        <strain evidence="4">TISTR 1858</strain>
    </source>
</reference>
<dbReference type="InterPro" id="IPR012495">
    <property type="entry name" value="TadE-like_dom"/>
</dbReference>
<evidence type="ECO:0000313" key="4">
    <source>
        <dbReference type="Proteomes" id="UP001597451"/>
    </source>
</evidence>
<protein>
    <submittedName>
        <fullName evidence="3">TadE/TadG family type IV pilus assembly protein</fullName>
    </submittedName>
</protein>
<keyword evidence="1" id="KW-0472">Membrane</keyword>
<keyword evidence="1" id="KW-0812">Transmembrane</keyword>
<keyword evidence="1" id="KW-1133">Transmembrane helix</keyword>
<gene>
    <name evidence="3" type="ORF">ACFSUN_19295</name>
</gene>
<dbReference type="Pfam" id="PF07811">
    <property type="entry name" value="TadE"/>
    <property type="match status" value="1"/>
</dbReference>
<dbReference type="Proteomes" id="UP001597451">
    <property type="component" value="Unassembled WGS sequence"/>
</dbReference>
<sequence>MRLRKEDGSITLEAAMVLPVFMLFVVFMASIIRISIAETALNKSVSETAEVIATHAYPATILTEQAKTIANSKLAGISINEFNLSDVEKLAGTTFREQFDIDISGSNFLQQLGSDVLSPLVKKKFADNVDSFAFDNSNIQVDVELPGSINGSSASYIGITATYDMDLTVPFVDRTITLKKKAYERLWVGGM</sequence>
<proteinExistence type="predicted"/>
<accession>A0ABW5Q5S5</accession>
<evidence type="ECO:0000259" key="2">
    <source>
        <dbReference type="Pfam" id="PF07811"/>
    </source>
</evidence>
<feature type="transmembrane region" description="Helical" evidence="1">
    <location>
        <begin position="12"/>
        <end position="36"/>
    </location>
</feature>
<feature type="domain" description="TadE-like" evidence="2">
    <location>
        <begin position="8"/>
        <end position="49"/>
    </location>
</feature>
<name>A0ABW5Q5S5_9BACI</name>
<dbReference type="RefSeq" id="WP_379564606.1">
    <property type="nucleotide sequence ID" value="NZ_CP085256.1"/>
</dbReference>
<evidence type="ECO:0000256" key="1">
    <source>
        <dbReference type="SAM" id="Phobius"/>
    </source>
</evidence>
<evidence type="ECO:0000313" key="3">
    <source>
        <dbReference type="EMBL" id="MFD2630918.1"/>
    </source>
</evidence>
<comment type="caution">
    <text evidence="3">The sequence shown here is derived from an EMBL/GenBank/DDBJ whole genome shotgun (WGS) entry which is preliminary data.</text>
</comment>
<keyword evidence="4" id="KW-1185">Reference proteome</keyword>
<organism evidence="3 4">
    <name type="scientific">Oceanobacillus kapialis</name>
    <dbReference type="NCBI Taxonomy" id="481353"/>
    <lineage>
        <taxon>Bacteria</taxon>
        <taxon>Bacillati</taxon>
        <taxon>Bacillota</taxon>
        <taxon>Bacilli</taxon>
        <taxon>Bacillales</taxon>
        <taxon>Bacillaceae</taxon>
        <taxon>Oceanobacillus</taxon>
    </lineage>
</organism>